<dbReference type="AlphaFoldDB" id="A0A9R1WFW3"/>
<protein>
    <submittedName>
        <fullName evidence="1">Uncharacterized protein</fullName>
    </submittedName>
</protein>
<dbReference type="PANTHER" id="PTHR48449:SF1">
    <property type="entry name" value="DUF1985 DOMAIN-CONTAINING PROTEIN"/>
    <property type="match status" value="1"/>
</dbReference>
<reference evidence="1 2" key="1">
    <citation type="journal article" date="2017" name="Nat. Commun.">
        <title>Genome assembly with in vitro proximity ligation data and whole-genome triplication in lettuce.</title>
        <authorList>
            <person name="Reyes-Chin-Wo S."/>
            <person name="Wang Z."/>
            <person name="Yang X."/>
            <person name="Kozik A."/>
            <person name="Arikit S."/>
            <person name="Song C."/>
            <person name="Xia L."/>
            <person name="Froenicke L."/>
            <person name="Lavelle D.O."/>
            <person name="Truco M.J."/>
            <person name="Xia R."/>
            <person name="Zhu S."/>
            <person name="Xu C."/>
            <person name="Xu H."/>
            <person name="Xu X."/>
            <person name="Cox K."/>
            <person name="Korf I."/>
            <person name="Meyers B.C."/>
            <person name="Michelmore R.W."/>
        </authorList>
    </citation>
    <scope>NUCLEOTIDE SEQUENCE [LARGE SCALE GENOMIC DNA]</scope>
    <source>
        <strain evidence="2">cv. Salinas</strain>
        <tissue evidence="1">Seedlings</tissue>
    </source>
</reference>
<name>A0A9R1WFW3_LACSA</name>
<evidence type="ECO:0000313" key="1">
    <source>
        <dbReference type="EMBL" id="KAJ0222072.1"/>
    </source>
</evidence>
<proteinExistence type="predicted"/>
<organism evidence="1 2">
    <name type="scientific">Lactuca sativa</name>
    <name type="common">Garden lettuce</name>
    <dbReference type="NCBI Taxonomy" id="4236"/>
    <lineage>
        <taxon>Eukaryota</taxon>
        <taxon>Viridiplantae</taxon>
        <taxon>Streptophyta</taxon>
        <taxon>Embryophyta</taxon>
        <taxon>Tracheophyta</taxon>
        <taxon>Spermatophyta</taxon>
        <taxon>Magnoliopsida</taxon>
        <taxon>eudicotyledons</taxon>
        <taxon>Gunneridae</taxon>
        <taxon>Pentapetalae</taxon>
        <taxon>asterids</taxon>
        <taxon>campanulids</taxon>
        <taxon>Asterales</taxon>
        <taxon>Asteraceae</taxon>
        <taxon>Cichorioideae</taxon>
        <taxon>Cichorieae</taxon>
        <taxon>Lactucinae</taxon>
        <taxon>Lactuca</taxon>
    </lineage>
</organism>
<comment type="caution">
    <text evidence="1">The sequence shown here is derived from an EMBL/GenBank/DDBJ whole genome shotgun (WGS) entry which is preliminary data.</text>
</comment>
<gene>
    <name evidence="1" type="ORF">LSAT_V11C200067620</name>
</gene>
<evidence type="ECO:0000313" key="2">
    <source>
        <dbReference type="Proteomes" id="UP000235145"/>
    </source>
</evidence>
<dbReference type="Proteomes" id="UP000235145">
    <property type="component" value="Unassembled WGS sequence"/>
</dbReference>
<accession>A0A9R1WFW3</accession>
<keyword evidence="2" id="KW-1185">Reference proteome</keyword>
<sequence>MGKTFRSNVFGYLLDVPQLQEDGLLFHTIFLHQILPDAIVSPNDIKWLYFKVGDTKMVYGPEEFCLIDGLYFGEKSVREKKLIVKKACLLRERLFSNHTNSLVKINDFKSFILNQSFLAATRMMQLEHVSYTFWVKGFWGKKQMIVCNKIGFLIENLDVSNMYYLWSSKLYSFDVKLCLG</sequence>
<dbReference type="PANTHER" id="PTHR48449">
    <property type="entry name" value="DUF1985 DOMAIN-CONTAINING PROTEIN"/>
    <property type="match status" value="1"/>
</dbReference>
<dbReference type="EMBL" id="NBSK02000002">
    <property type="protein sequence ID" value="KAJ0222072.1"/>
    <property type="molecule type" value="Genomic_DNA"/>
</dbReference>